<dbReference type="InterPro" id="IPR013830">
    <property type="entry name" value="SGNH_hydro"/>
</dbReference>
<dbReference type="GO" id="GO:0004622">
    <property type="term" value="F:phosphatidylcholine lysophospholipase activity"/>
    <property type="evidence" value="ECO:0007669"/>
    <property type="project" value="TreeGrafter"/>
</dbReference>
<dbReference type="PANTHER" id="PTHR30383">
    <property type="entry name" value="THIOESTERASE 1/PROTEASE 1/LYSOPHOSPHOLIPASE L1"/>
    <property type="match status" value="1"/>
</dbReference>
<sequence>MIFKNGQKILFIGDSITDSGRKEDPEGLGGGYVRMARDYLSVAYPAISLQIENRGVSGETILDLQSRWQEDVIALQPDWVSVSIGINDEWKEVGVAQYRDTYCELMEKTKKQTGASFILMETTILSENPHDGKNERLLPYNQVIREVAQQFGAILVPQNRLFTSYLGEQQGKTLTVDQVHMNSTGNWLMAMNWLKACGIIKE</sequence>
<feature type="domain" description="SGNH hydrolase-type esterase" evidence="1">
    <location>
        <begin position="11"/>
        <end position="187"/>
    </location>
</feature>
<dbReference type="PANTHER" id="PTHR30383:SF5">
    <property type="entry name" value="SGNH HYDROLASE-TYPE ESTERASE DOMAIN-CONTAINING PROTEIN"/>
    <property type="match status" value="1"/>
</dbReference>
<organism evidence="2 3">
    <name type="scientific">Cohnella ginsengisoli</name>
    <dbReference type="NCBI Taxonomy" id="425004"/>
    <lineage>
        <taxon>Bacteria</taxon>
        <taxon>Bacillati</taxon>
        <taxon>Bacillota</taxon>
        <taxon>Bacilli</taxon>
        <taxon>Bacillales</taxon>
        <taxon>Paenibacillaceae</taxon>
        <taxon>Cohnella</taxon>
    </lineage>
</organism>
<proteinExistence type="predicted"/>
<dbReference type="AlphaFoldDB" id="A0A9X4KJV5"/>
<reference evidence="2 3" key="1">
    <citation type="submission" date="2022-10" db="EMBL/GenBank/DDBJ databases">
        <title>Comparative genomic analysis of Cohnella hashimotonis sp. nov., isolated from the International Space Station.</title>
        <authorList>
            <person name="Simpson A."/>
            <person name="Venkateswaran K."/>
        </authorList>
    </citation>
    <scope>NUCLEOTIDE SEQUENCE [LARGE SCALE GENOMIC DNA]</scope>
    <source>
        <strain evidence="2 3">DSM 18997</strain>
    </source>
</reference>
<evidence type="ECO:0000313" key="2">
    <source>
        <dbReference type="EMBL" id="MDG0793333.1"/>
    </source>
</evidence>
<dbReference type="Gene3D" id="3.40.50.1110">
    <property type="entry name" value="SGNH hydrolase"/>
    <property type="match status" value="1"/>
</dbReference>
<dbReference type="Proteomes" id="UP001153387">
    <property type="component" value="Unassembled WGS sequence"/>
</dbReference>
<gene>
    <name evidence="2" type="ORF">OMP38_22660</name>
</gene>
<dbReference type="CDD" id="cd01834">
    <property type="entry name" value="SGNH_hydrolase_like_2"/>
    <property type="match status" value="1"/>
</dbReference>
<evidence type="ECO:0000259" key="1">
    <source>
        <dbReference type="Pfam" id="PF13472"/>
    </source>
</evidence>
<dbReference type="EMBL" id="JAPDHZ010000004">
    <property type="protein sequence ID" value="MDG0793333.1"/>
    <property type="molecule type" value="Genomic_DNA"/>
</dbReference>
<dbReference type="Pfam" id="PF13472">
    <property type="entry name" value="Lipase_GDSL_2"/>
    <property type="match status" value="1"/>
</dbReference>
<name>A0A9X4KJV5_9BACL</name>
<keyword evidence="3" id="KW-1185">Reference proteome</keyword>
<dbReference type="RefSeq" id="WP_277567132.1">
    <property type="nucleotide sequence ID" value="NZ_JAPDHZ010000004.1"/>
</dbReference>
<protein>
    <submittedName>
        <fullName evidence="2">SGNH/GDSL hydrolase family protein</fullName>
    </submittedName>
</protein>
<dbReference type="InterPro" id="IPR051532">
    <property type="entry name" value="Ester_Hydrolysis_Enzymes"/>
</dbReference>
<dbReference type="SUPFAM" id="SSF52266">
    <property type="entry name" value="SGNH hydrolase"/>
    <property type="match status" value="1"/>
</dbReference>
<accession>A0A9X4KJV5</accession>
<keyword evidence="2" id="KW-0378">Hydrolase</keyword>
<comment type="caution">
    <text evidence="2">The sequence shown here is derived from an EMBL/GenBank/DDBJ whole genome shotgun (WGS) entry which is preliminary data.</text>
</comment>
<dbReference type="InterPro" id="IPR036514">
    <property type="entry name" value="SGNH_hydro_sf"/>
</dbReference>
<evidence type="ECO:0000313" key="3">
    <source>
        <dbReference type="Proteomes" id="UP001153387"/>
    </source>
</evidence>